<dbReference type="RefSeq" id="WP_242709310.1">
    <property type="nucleotide sequence ID" value="NZ_JALDAX010000003.1"/>
</dbReference>
<protein>
    <submittedName>
        <fullName evidence="1">Uncharacterized protein</fullName>
    </submittedName>
</protein>
<organism evidence="1 2">
    <name type="scientific">Streptomyces spinosisporus</name>
    <dbReference type="NCBI Taxonomy" id="2927582"/>
    <lineage>
        <taxon>Bacteria</taxon>
        <taxon>Bacillati</taxon>
        <taxon>Actinomycetota</taxon>
        <taxon>Actinomycetes</taxon>
        <taxon>Kitasatosporales</taxon>
        <taxon>Streptomycetaceae</taxon>
        <taxon>Streptomyces</taxon>
    </lineage>
</organism>
<dbReference type="EMBL" id="JALDAX010000003">
    <property type="protein sequence ID" value="MCI3240241.1"/>
    <property type="molecule type" value="Genomic_DNA"/>
</dbReference>
<proteinExistence type="predicted"/>
<name>A0ABS9XDW9_9ACTN</name>
<keyword evidence="2" id="KW-1185">Reference proteome</keyword>
<sequence length="82" mass="9296">MKRRKHHGKEQTQNTCLYVIRIARRTGARTSAEFSTMDRRKAYREARKFAAAGRLLSFARHSGRGTWQDLTPSVTDVGGEAS</sequence>
<gene>
    <name evidence="1" type="ORF">MQN93_10955</name>
</gene>
<reference evidence="1" key="1">
    <citation type="submission" date="2022-03" db="EMBL/GenBank/DDBJ databases">
        <title>Streptomyces 7R015 and 7R016 isolated from Barleria lupulina in Thailand.</title>
        <authorList>
            <person name="Kanchanasin P."/>
            <person name="Phongsopitanun W."/>
            <person name="Tanasupawat S."/>
        </authorList>
    </citation>
    <scope>NUCLEOTIDE SEQUENCE</scope>
    <source>
        <strain evidence="1">7R016</strain>
    </source>
</reference>
<comment type="caution">
    <text evidence="1">The sequence shown here is derived from an EMBL/GenBank/DDBJ whole genome shotgun (WGS) entry which is preliminary data.</text>
</comment>
<evidence type="ECO:0000313" key="1">
    <source>
        <dbReference type="EMBL" id="MCI3240241.1"/>
    </source>
</evidence>
<accession>A0ABS9XDW9</accession>
<dbReference type="Proteomes" id="UP001165270">
    <property type="component" value="Unassembled WGS sequence"/>
</dbReference>
<evidence type="ECO:0000313" key="2">
    <source>
        <dbReference type="Proteomes" id="UP001165270"/>
    </source>
</evidence>